<evidence type="ECO:0000256" key="1">
    <source>
        <dbReference type="SAM" id="MobiDB-lite"/>
    </source>
</evidence>
<reference evidence="4 5" key="1">
    <citation type="submission" date="2018-07" db="EMBL/GenBank/DDBJ databases">
        <title>Genomic Encyclopedia of Type Strains, Phase IV (KMG-IV): sequencing the most valuable type-strain genomes for metagenomic binning, comparative biology and taxonomic classification.</title>
        <authorList>
            <person name="Goeker M."/>
        </authorList>
    </citation>
    <scope>NUCLEOTIDE SEQUENCE [LARGE SCALE GENOMIC DNA]</scope>
    <source>
        <strain evidence="4 5">DSM 14324</strain>
    </source>
</reference>
<accession>A0A3D9DRV5</accession>
<feature type="domain" description="DUF2786" evidence="2">
    <location>
        <begin position="5"/>
        <end position="41"/>
    </location>
</feature>
<gene>
    <name evidence="4" type="ORF">C8D72_3447</name>
</gene>
<evidence type="ECO:0000313" key="4">
    <source>
        <dbReference type="EMBL" id="REC93401.1"/>
    </source>
</evidence>
<sequence>MIPDRILRKIERCLALSQSANKHEAGTALRHAQRMMDEYGVKEVDIAASAIDRIAVKSSSGLNPPAWLDRLASLINAAFGTATVYEPSPTLNGWQGRFAFLGESSQATIAAYAFEVLQRQLVNDRKSFMAGMNQRAKRVTKIRRADAYAMAWVSGAYEHILPVKKTDEAVAAIERFQARFYNKMESMNAINRGQKRDDHKAMARGYEAGRQAQLHHGVDKERRQELPHG</sequence>
<evidence type="ECO:0000259" key="2">
    <source>
        <dbReference type="Pfam" id="PF10979"/>
    </source>
</evidence>
<dbReference type="RefSeq" id="WP_115855654.1">
    <property type="nucleotide sequence ID" value="NZ_QRDJ01000012.1"/>
</dbReference>
<dbReference type="PIRSF" id="PIRSF028111">
    <property type="entry name" value="UCP028111"/>
    <property type="match status" value="1"/>
</dbReference>
<organism evidence="4 5">
    <name type="scientific">Kushneria indalinina DSM 14324</name>
    <dbReference type="NCBI Taxonomy" id="1122140"/>
    <lineage>
        <taxon>Bacteria</taxon>
        <taxon>Pseudomonadati</taxon>
        <taxon>Pseudomonadota</taxon>
        <taxon>Gammaproteobacteria</taxon>
        <taxon>Oceanospirillales</taxon>
        <taxon>Halomonadaceae</taxon>
        <taxon>Kushneria</taxon>
    </lineage>
</organism>
<dbReference type="AlphaFoldDB" id="A0A3D9DRV5"/>
<proteinExistence type="predicted"/>
<evidence type="ECO:0000313" key="5">
    <source>
        <dbReference type="Proteomes" id="UP000256334"/>
    </source>
</evidence>
<evidence type="ECO:0000259" key="3">
    <source>
        <dbReference type="Pfam" id="PF23771"/>
    </source>
</evidence>
<feature type="domain" description="DUF7168" evidence="3">
    <location>
        <begin position="49"/>
        <end position="189"/>
    </location>
</feature>
<protein>
    <submittedName>
        <fullName evidence="4">Uncharacterized protein DUF2786</fullName>
    </submittedName>
</protein>
<dbReference type="EMBL" id="QRDJ01000012">
    <property type="protein sequence ID" value="REC93401.1"/>
    <property type="molecule type" value="Genomic_DNA"/>
</dbReference>
<feature type="compositionally biased region" description="Basic and acidic residues" evidence="1">
    <location>
        <begin position="216"/>
        <end position="229"/>
    </location>
</feature>
<feature type="region of interest" description="Disordered" evidence="1">
    <location>
        <begin position="209"/>
        <end position="229"/>
    </location>
</feature>
<dbReference type="InterPro" id="IPR055592">
    <property type="entry name" value="DUF7168"/>
</dbReference>
<dbReference type="Pfam" id="PF23771">
    <property type="entry name" value="DUF7168"/>
    <property type="match status" value="1"/>
</dbReference>
<dbReference type="Pfam" id="PF10979">
    <property type="entry name" value="DUF2786"/>
    <property type="match status" value="1"/>
</dbReference>
<keyword evidence="5" id="KW-1185">Reference proteome</keyword>
<dbReference type="InterPro" id="IPR024498">
    <property type="entry name" value="DUF2786"/>
</dbReference>
<comment type="caution">
    <text evidence="4">The sequence shown here is derived from an EMBL/GenBank/DDBJ whole genome shotgun (WGS) entry which is preliminary data.</text>
</comment>
<dbReference type="InterPro" id="IPR016868">
    <property type="entry name" value="Phage_B3_Orf5"/>
</dbReference>
<dbReference type="OrthoDB" id="7275531at2"/>
<dbReference type="Proteomes" id="UP000256334">
    <property type="component" value="Unassembled WGS sequence"/>
</dbReference>
<name>A0A3D9DRV5_9GAMM</name>